<dbReference type="Proteomes" id="UP000002384">
    <property type="component" value="Chromosome"/>
</dbReference>
<dbReference type="KEGG" id="cyc:PCC7424_4696"/>
<dbReference type="eggNOG" id="COG5267">
    <property type="taxonomic scope" value="Bacteria"/>
</dbReference>
<keyword evidence="2" id="KW-1185">Reference proteome</keyword>
<reference evidence="2" key="1">
    <citation type="journal article" date="2011" name="MBio">
        <title>Novel metabolic attributes of the genus Cyanothece, comprising a group of unicellular nitrogen-fixing Cyanobacteria.</title>
        <authorList>
            <person name="Bandyopadhyay A."/>
            <person name="Elvitigala T."/>
            <person name="Welsh E."/>
            <person name="Stockel J."/>
            <person name="Liberton M."/>
            <person name="Min H."/>
            <person name="Sherman L.A."/>
            <person name="Pakrasi H.B."/>
        </authorList>
    </citation>
    <scope>NUCLEOTIDE SEQUENCE [LARGE SCALE GENOMIC DNA]</scope>
    <source>
        <strain evidence="2">PCC 7424</strain>
    </source>
</reference>
<dbReference type="HOGENOM" id="CLU_026001_0_1_3"/>
<dbReference type="Pfam" id="PF08811">
    <property type="entry name" value="DUF1800"/>
    <property type="match status" value="1"/>
</dbReference>
<evidence type="ECO:0000313" key="2">
    <source>
        <dbReference type="Proteomes" id="UP000002384"/>
    </source>
</evidence>
<protein>
    <recommendedName>
        <fullName evidence="3">DUF1800 domain-containing protein</fullName>
    </recommendedName>
</protein>
<evidence type="ECO:0008006" key="3">
    <source>
        <dbReference type="Google" id="ProtNLM"/>
    </source>
</evidence>
<dbReference type="InterPro" id="IPR014917">
    <property type="entry name" value="DUF1800"/>
</dbReference>
<dbReference type="EMBL" id="CP001291">
    <property type="protein sequence ID" value="ACK73056.1"/>
    <property type="molecule type" value="Genomic_DNA"/>
</dbReference>
<organism evidence="1 2">
    <name type="scientific">Gloeothece citriformis (strain PCC 7424)</name>
    <name type="common">Cyanothece sp. (strain PCC 7424)</name>
    <dbReference type="NCBI Taxonomy" id="65393"/>
    <lineage>
        <taxon>Bacteria</taxon>
        <taxon>Bacillati</taxon>
        <taxon>Cyanobacteriota</taxon>
        <taxon>Cyanophyceae</taxon>
        <taxon>Oscillatoriophycideae</taxon>
        <taxon>Chroococcales</taxon>
        <taxon>Aphanothecaceae</taxon>
        <taxon>Gloeothece</taxon>
        <taxon>Gloeothece citriformis</taxon>
    </lineage>
</organism>
<proteinExistence type="predicted"/>
<accession>B7KBS8</accession>
<dbReference type="RefSeq" id="WP_015956639.1">
    <property type="nucleotide sequence ID" value="NC_011729.1"/>
</dbReference>
<sequence length="457" mass="51898">MSNTSATINAQHWHILNRLSYGPKLSDLVTLQKTGISPYLQAQLSPASIPESPQLLQKLANLKTLEMTPVDLFQGYNPPKNPSREVKQQKRIPINEAIDARILRSLWSTRQLQEVMVDFWFNHFNVYGNKGLISYWIGNYENQAIRPHVFGKFRDLLGATAHHPAMLFYLDNFRNNASKGRGQNGNVKGLNENYARELLELHTLGVDGGYTQTDVITLARILTGWTIDKTGKQGDKSGFYFNANGHDSSDKVFLGVSIRGGGIEEGEQALDILARHPSTARHISYRLAQYFLSDNPPESLVNRLREKFLATDGDLRTVMETLLKSPEFNEPKYFKSKFKTPYQYVISLVRMTEINNPNVKMISSTMRQLDMPLYGCLTPNGYPNTQDLWLNPDAVLRRLNWIVTLTQNPKTSIPLNVAQLLQTLDPILSQQTKKTLTQKPPQEQATLFLGSPEMMYR</sequence>
<name>B7KBS8_GLOC7</name>
<gene>
    <name evidence="1" type="ordered locus">PCC7424_4696</name>
</gene>
<evidence type="ECO:0000313" key="1">
    <source>
        <dbReference type="EMBL" id="ACK73056.1"/>
    </source>
</evidence>
<dbReference type="AlphaFoldDB" id="B7KBS8"/>
<dbReference type="OrthoDB" id="9772295at2"/>